<protein>
    <submittedName>
        <fullName evidence="2">Uncharacterized protein</fullName>
    </submittedName>
</protein>
<feature type="region of interest" description="Disordered" evidence="1">
    <location>
        <begin position="41"/>
        <end position="61"/>
    </location>
</feature>
<dbReference type="Proteomes" id="UP000583800">
    <property type="component" value="Unassembled WGS sequence"/>
</dbReference>
<organism evidence="2 3">
    <name type="scientific">Nonomuraea muscovyensis</name>
    <dbReference type="NCBI Taxonomy" id="1124761"/>
    <lineage>
        <taxon>Bacteria</taxon>
        <taxon>Bacillati</taxon>
        <taxon>Actinomycetota</taxon>
        <taxon>Actinomycetes</taxon>
        <taxon>Streptosporangiales</taxon>
        <taxon>Streptosporangiaceae</taxon>
        <taxon>Nonomuraea</taxon>
    </lineage>
</organism>
<evidence type="ECO:0000313" key="3">
    <source>
        <dbReference type="Proteomes" id="UP000583800"/>
    </source>
</evidence>
<dbReference type="EMBL" id="JACHJB010000001">
    <property type="protein sequence ID" value="MBB6344607.1"/>
    <property type="molecule type" value="Genomic_DNA"/>
</dbReference>
<proteinExistence type="predicted"/>
<accession>A0A7X0BX88</accession>
<name>A0A7X0BX88_9ACTN</name>
<keyword evidence="3" id="KW-1185">Reference proteome</keyword>
<gene>
    <name evidence="2" type="ORF">FHU36_001116</name>
</gene>
<evidence type="ECO:0000256" key="1">
    <source>
        <dbReference type="SAM" id="MobiDB-lite"/>
    </source>
</evidence>
<evidence type="ECO:0000313" key="2">
    <source>
        <dbReference type="EMBL" id="MBB6344607.1"/>
    </source>
</evidence>
<dbReference type="RefSeq" id="WP_185082697.1">
    <property type="nucleotide sequence ID" value="NZ_JACHJB010000001.1"/>
</dbReference>
<dbReference type="AlphaFoldDB" id="A0A7X0BX88"/>
<sequence>MGLVFMSIGCASSGARLSAPFAASARGQALPFAPLGVTGPDEADAEARIPGGERGGPSSWWRTPRPALLVAEADGIQPSVLLGQRTLEEAVALIDHQLNRIFTRGEPAAQLGSEAAGAGCRLGGQEGRATLCHASHHAG</sequence>
<comment type="caution">
    <text evidence="2">The sequence shown here is derived from an EMBL/GenBank/DDBJ whole genome shotgun (WGS) entry which is preliminary data.</text>
</comment>
<reference evidence="2 3" key="1">
    <citation type="submission" date="2020-08" db="EMBL/GenBank/DDBJ databases">
        <title>Sequencing the genomes of 1000 actinobacteria strains.</title>
        <authorList>
            <person name="Klenk H.-P."/>
        </authorList>
    </citation>
    <scope>NUCLEOTIDE SEQUENCE [LARGE SCALE GENOMIC DNA]</scope>
    <source>
        <strain evidence="2 3">DSM 45913</strain>
    </source>
</reference>